<feature type="signal peptide" evidence="3">
    <location>
        <begin position="1"/>
        <end position="22"/>
    </location>
</feature>
<feature type="region of interest" description="Disordered" evidence="2">
    <location>
        <begin position="148"/>
        <end position="249"/>
    </location>
</feature>
<dbReference type="PRINTS" id="PR01217">
    <property type="entry name" value="PRICHEXTENSN"/>
</dbReference>
<dbReference type="Pfam" id="PF13181">
    <property type="entry name" value="TPR_8"/>
    <property type="match status" value="1"/>
</dbReference>
<dbReference type="Gene3D" id="1.25.40.10">
    <property type="entry name" value="Tetratricopeptide repeat domain"/>
    <property type="match status" value="1"/>
</dbReference>
<feature type="repeat" description="TPR" evidence="1">
    <location>
        <begin position="61"/>
        <end position="94"/>
    </location>
</feature>
<accession>A0A286RE04</accession>
<proteinExistence type="predicted"/>
<gene>
    <name evidence="4" type="ORF">THTE_1592</name>
</gene>
<reference evidence="4 5" key="1">
    <citation type="journal article" name="Front. Microbiol.">
        <title>Sugar Metabolism of the First Thermophilic Planctomycete Thermogutta terrifontis: Comparative Genomic and Transcriptomic Approaches.</title>
        <authorList>
            <person name="Elcheninov A.G."/>
            <person name="Menzel P."/>
            <person name="Gudbergsdottir S.R."/>
            <person name="Slesarev A.I."/>
            <person name="Kadnikov V.V."/>
            <person name="Krogh A."/>
            <person name="Bonch-Osmolovskaya E.A."/>
            <person name="Peng X."/>
            <person name="Kublanov I.V."/>
        </authorList>
    </citation>
    <scope>NUCLEOTIDE SEQUENCE [LARGE SCALE GENOMIC DNA]</scope>
    <source>
        <strain evidence="4 5">R1</strain>
    </source>
</reference>
<organism evidence="4 5">
    <name type="scientific">Thermogutta terrifontis</name>
    <dbReference type="NCBI Taxonomy" id="1331910"/>
    <lineage>
        <taxon>Bacteria</taxon>
        <taxon>Pseudomonadati</taxon>
        <taxon>Planctomycetota</taxon>
        <taxon>Planctomycetia</taxon>
        <taxon>Pirellulales</taxon>
        <taxon>Thermoguttaceae</taxon>
        <taxon>Thermogutta</taxon>
    </lineage>
</organism>
<dbReference type="AlphaFoldDB" id="A0A286RE04"/>
<dbReference type="KEGG" id="ttf:THTE_1592"/>
<feature type="compositionally biased region" description="Pro residues" evidence="2">
    <location>
        <begin position="220"/>
        <end position="240"/>
    </location>
</feature>
<keyword evidence="1" id="KW-0802">TPR repeat</keyword>
<dbReference type="EMBL" id="CP018477">
    <property type="protein sequence ID" value="ASV74194.1"/>
    <property type="molecule type" value="Genomic_DNA"/>
</dbReference>
<dbReference type="RefSeq" id="WP_095414583.1">
    <property type="nucleotide sequence ID" value="NZ_CP018477.1"/>
</dbReference>
<keyword evidence="5" id="KW-1185">Reference proteome</keyword>
<evidence type="ECO:0000256" key="2">
    <source>
        <dbReference type="SAM" id="MobiDB-lite"/>
    </source>
</evidence>
<evidence type="ECO:0000256" key="3">
    <source>
        <dbReference type="SAM" id="SignalP"/>
    </source>
</evidence>
<evidence type="ECO:0000313" key="5">
    <source>
        <dbReference type="Proteomes" id="UP000215086"/>
    </source>
</evidence>
<dbReference type="SMART" id="SM00028">
    <property type="entry name" value="TPR"/>
    <property type="match status" value="2"/>
</dbReference>
<protein>
    <submittedName>
        <fullName evidence="4">Uncharacterized protein</fullName>
    </submittedName>
</protein>
<name>A0A286RE04_9BACT</name>
<dbReference type="InterPro" id="IPR011990">
    <property type="entry name" value="TPR-like_helical_dom_sf"/>
</dbReference>
<evidence type="ECO:0000256" key="1">
    <source>
        <dbReference type="PROSITE-ProRule" id="PRU00339"/>
    </source>
</evidence>
<feature type="compositionally biased region" description="Pro residues" evidence="2">
    <location>
        <begin position="175"/>
        <end position="208"/>
    </location>
</feature>
<feature type="compositionally biased region" description="Low complexity" evidence="2">
    <location>
        <begin position="163"/>
        <end position="174"/>
    </location>
</feature>
<evidence type="ECO:0000313" key="4">
    <source>
        <dbReference type="EMBL" id="ASV74194.1"/>
    </source>
</evidence>
<sequence length="249" mass="27018">MLRTILCVLAAGVAVGAASLMAQDSILSQFYGQGVHKFFARDYSGAFEDFNAAIENGSDDPRCYYFRGLTYLQLGREDEAKEDFKKGAELEMKSATKFFNVSRALERIQGRQRLLIEEYRTQARLAVMVELEKQRRARYEELRREEARVLDRSTPPVGIPEVTSPAPSTPAEAPAQPPATAPAQPPAQPPAATPPAPAPQQPPAPPAPAQENPFSTEPAPAAPPQPQPAPQPAPQQPAQPPANENPFAT</sequence>
<keyword evidence="3" id="KW-0732">Signal</keyword>
<dbReference type="PROSITE" id="PS50005">
    <property type="entry name" value="TPR"/>
    <property type="match status" value="1"/>
</dbReference>
<feature type="chain" id="PRO_5012493436" evidence="3">
    <location>
        <begin position="23"/>
        <end position="249"/>
    </location>
</feature>
<dbReference type="InterPro" id="IPR019734">
    <property type="entry name" value="TPR_rpt"/>
</dbReference>
<dbReference type="OrthoDB" id="292244at2"/>
<dbReference type="Proteomes" id="UP000215086">
    <property type="component" value="Chromosome"/>
</dbReference>
<dbReference type="SUPFAM" id="SSF48452">
    <property type="entry name" value="TPR-like"/>
    <property type="match status" value="1"/>
</dbReference>